<feature type="transmembrane region" description="Helical" evidence="14">
    <location>
        <begin position="230"/>
        <end position="249"/>
    </location>
</feature>
<keyword evidence="8 13" id="KW-0472">Membrane</keyword>
<evidence type="ECO:0000256" key="1">
    <source>
        <dbReference type="ARBA" id="ARBA00004141"/>
    </source>
</evidence>
<accession>A0A4W2FJI9</accession>
<proteinExistence type="inferred from homology"/>
<comment type="similarity">
    <text evidence="2 12">Belongs to the G-protein coupled receptor T2R family.</text>
</comment>
<evidence type="ECO:0000256" key="12">
    <source>
        <dbReference type="RuleBase" id="RU004423"/>
    </source>
</evidence>
<dbReference type="FunFam" id="1.20.1070.10:FF:000042">
    <property type="entry name" value="Taste receptor type 2 member 7"/>
    <property type="match status" value="1"/>
</dbReference>
<keyword evidence="4 13" id="KW-0716">Sensory transduction</keyword>
<dbReference type="Ensembl" id="ENSBIXT00000038788.1">
    <property type="protein sequence ID" value="ENSBIXP00000023277.1"/>
    <property type="gene ID" value="ENSBIXG00000025772.1"/>
</dbReference>
<evidence type="ECO:0000313" key="16">
    <source>
        <dbReference type="Proteomes" id="UP000314981"/>
    </source>
</evidence>
<keyword evidence="9 13" id="KW-0675">Receptor</keyword>
<keyword evidence="3 13" id="KW-0919">Taste</keyword>
<protein>
    <recommendedName>
        <fullName evidence="13">Taste receptor type 2</fullName>
    </recommendedName>
</protein>
<evidence type="ECO:0000256" key="6">
    <source>
        <dbReference type="ARBA" id="ARBA00022989"/>
    </source>
</evidence>
<keyword evidence="5 13" id="KW-0812">Transmembrane</keyword>
<dbReference type="PANTHER" id="PTHR11394">
    <property type="entry name" value="TASTE RECEPTOR TYPE 2"/>
    <property type="match status" value="1"/>
</dbReference>
<reference evidence="16 17" key="1">
    <citation type="submission" date="2018-11" db="EMBL/GenBank/DDBJ databases">
        <title>Haplotype-resolved cattle genomes.</title>
        <authorList>
            <person name="Low W.Y."/>
            <person name="Tearle R."/>
            <person name="Bickhart D.M."/>
            <person name="Rosen B.D."/>
            <person name="Koren S."/>
            <person name="Rhie A."/>
            <person name="Hiendleder S."/>
            <person name="Phillippy A.M."/>
            <person name="Smith T.P.L."/>
            <person name="Williams J.L."/>
        </authorList>
    </citation>
    <scope>NUCLEOTIDE SEQUENCE [LARGE SCALE GENOMIC DNA]</scope>
</reference>
<comment type="subcellular location">
    <subcellularLocation>
        <location evidence="1 13">Membrane</location>
        <topology evidence="1 13">Multi-pass membrane protein</topology>
    </subcellularLocation>
</comment>
<dbReference type="InterPro" id="IPR007960">
    <property type="entry name" value="TAS2R"/>
</dbReference>
<keyword evidence="16" id="KW-1185">Reference proteome</keyword>
<dbReference type="PANTHER" id="PTHR11394:SF63">
    <property type="entry name" value="TASTE RECEPTOR TYPE 2 MEMBER 10"/>
    <property type="match status" value="1"/>
</dbReference>
<evidence type="ECO:0000256" key="11">
    <source>
        <dbReference type="ARBA" id="ARBA00023224"/>
    </source>
</evidence>
<reference evidence="15" key="2">
    <citation type="submission" date="2025-05" db="UniProtKB">
        <authorList>
            <consortium name="Ensembl"/>
        </authorList>
    </citation>
    <scope>IDENTIFICATION</scope>
</reference>
<organism evidence="15 17">
    <name type="scientific">Bos indicus x Bos taurus</name>
    <name type="common">Hybrid cattle</name>
    <dbReference type="NCBI Taxonomy" id="30522"/>
    <lineage>
        <taxon>Eukaryota</taxon>
        <taxon>Metazoa</taxon>
        <taxon>Chordata</taxon>
        <taxon>Craniata</taxon>
        <taxon>Vertebrata</taxon>
        <taxon>Euteleostomi</taxon>
        <taxon>Mammalia</taxon>
        <taxon>Eutheria</taxon>
        <taxon>Laurasiatheria</taxon>
        <taxon>Artiodactyla</taxon>
        <taxon>Ruminantia</taxon>
        <taxon>Pecora</taxon>
        <taxon>Bovidae</taxon>
        <taxon>Bovinae</taxon>
        <taxon>Bos</taxon>
    </lineage>
</organism>
<feature type="transmembrane region" description="Helical" evidence="14">
    <location>
        <begin position="41"/>
        <end position="63"/>
    </location>
</feature>
<name>A0A4W2FJI9_BOBOX</name>
<evidence type="ECO:0000256" key="5">
    <source>
        <dbReference type="ARBA" id="ARBA00022692"/>
    </source>
</evidence>
<dbReference type="GeneID" id="113893638"/>
<dbReference type="STRING" id="30522.A0A4W2FJI9"/>
<dbReference type="OMA" id="IANYSHC"/>
<keyword evidence="6 14" id="KW-1133">Transmembrane helix</keyword>
<keyword evidence="7 13" id="KW-0297">G-protein coupled receptor</keyword>
<gene>
    <name evidence="15" type="primary">LOC113893638</name>
</gene>
<keyword evidence="11 13" id="KW-0807">Transducer</keyword>
<evidence type="ECO:0000313" key="15">
    <source>
        <dbReference type="Ensembl" id="ENSBIXP00005005254.1"/>
    </source>
</evidence>
<evidence type="ECO:0000256" key="10">
    <source>
        <dbReference type="ARBA" id="ARBA00023180"/>
    </source>
</evidence>
<dbReference type="Gene3D" id="1.20.1070.10">
    <property type="entry name" value="Rhodopsin 7-helix transmembrane proteins"/>
    <property type="match status" value="1"/>
</dbReference>
<dbReference type="Proteomes" id="UP000429181">
    <property type="component" value="Chromosome 5"/>
</dbReference>
<evidence type="ECO:0000256" key="7">
    <source>
        <dbReference type="ARBA" id="ARBA00023040"/>
    </source>
</evidence>
<evidence type="ECO:0000256" key="14">
    <source>
        <dbReference type="SAM" id="Phobius"/>
    </source>
</evidence>
<evidence type="ECO:0000313" key="17">
    <source>
        <dbReference type="Proteomes" id="UP000429181"/>
    </source>
</evidence>
<keyword evidence="10" id="KW-0325">Glycoprotein</keyword>
<feature type="transmembrane region" description="Helical" evidence="14">
    <location>
        <begin position="261"/>
        <end position="283"/>
    </location>
</feature>
<feature type="transmembrane region" description="Helical" evidence="14">
    <location>
        <begin position="178"/>
        <end position="203"/>
    </location>
</feature>
<dbReference type="GeneTree" id="ENSGT01150000286975"/>
<dbReference type="GO" id="GO:0004930">
    <property type="term" value="F:G protein-coupled receptor activity"/>
    <property type="evidence" value="ECO:0007669"/>
    <property type="project" value="UniProtKB-KW"/>
</dbReference>
<dbReference type="Pfam" id="PF05296">
    <property type="entry name" value="TAS2R"/>
    <property type="match status" value="1"/>
</dbReference>
<feature type="transmembrane region" description="Helical" evidence="14">
    <location>
        <begin position="7"/>
        <end position="29"/>
    </location>
</feature>
<evidence type="ECO:0000256" key="9">
    <source>
        <dbReference type="ARBA" id="ARBA00023170"/>
    </source>
</evidence>
<dbReference type="GO" id="GO:0016020">
    <property type="term" value="C:membrane"/>
    <property type="evidence" value="ECO:0007669"/>
    <property type="project" value="UniProtKB-SubCell"/>
</dbReference>
<evidence type="ECO:0000256" key="8">
    <source>
        <dbReference type="ARBA" id="ARBA00023136"/>
    </source>
</evidence>
<evidence type="ECO:0000256" key="4">
    <source>
        <dbReference type="ARBA" id="ARBA00022606"/>
    </source>
</evidence>
<dbReference type="SUPFAM" id="SSF81321">
    <property type="entry name" value="Family A G protein-coupled receptor-like"/>
    <property type="match status" value="1"/>
</dbReference>
<feature type="transmembrane region" description="Helical" evidence="14">
    <location>
        <begin position="98"/>
        <end position="122"/>
    </location>
</feature>
<feature type="transmembrane region" description="Helical" evidence="14">
    <location>
        <begin position="129"/>
        <end position="149"/>
    </location>
</feature>
<dbReference type="Proteomes" id="UP000314981">
    <property type="component" value="Chromosome 5"/>
</dbReference>
<dbReference type="RefSeq" id="XP_027399336.1">
    <property type="nucleotide sequence ID" value="XM_027543535.1"/>
</dbReference>
<sequence>MLNIVEGLLIYVAVSESVLGVLGNGFIGVVSCIDCVKSKNISTVSLILTGLASSRFCLIWMIITDAYIRMFFPDIYLSGNISQYIVYLRIIMNQSSTWFATSLSIFYFLKIANYSHCIFLWLKCHINRVLLLFMGSLLISWLFAFPSIAKPSTNNIMKNRSTTWLITMHKSEYLTNQILLNIGVILVFVLCLITCFLLITSLWRHNRKMRLSATGFRDPSTEAHIKAMKILVSFIILFILYFVGTAIQISGSSTMPENKLLFIIGITTRLLYPWGHSLILMLGNRKLKQDSLMVLKPLKCWEKEKLLRIP</sequence>
<dbReference type="AlphaFoldDB" id="A0A4W2FJI9"/>
<dbReference type="Ensembl" id="ENSBIXT00005006704.1">
    <property type="protein sequence ID" value="ENSBIXP00005005254.1"/>
    <property type="gene ID" value="ENSBIXG00005010992.1"/>
</dbReference>
<evidence type="ECO:0000256" key="2">
    <source>
        <dbReference type="ARBA" id="ARBA00007376"/>
    </source>
</evidence>
<evidence type="ECO:0000256" key="13">
    <source>
        <dbReference type="RuleBase" id="RU004424"/>
    </source>
</evidence>
<dbReference type="GO" id="GO:0033038">
    <property type="term" value="F:bitter taste receptor activity"/>
    <property type="evidence" value="ECO:0007669"/>
    <property type="project" value="InterPro"/>
</dbReference>
<evidence type="ECO:0000256" key="3">
    <source>
        <dbReference type="ARBA" id="ARBA00022480"/>
    </source>
</evidence>